<evidence type="ECO:0000256" key="1">
    <source>
        <dbReference type="SAM" id="Coils"/>
    </source>
</evidence>
<dbReference type="EMBL" id="MN738789">
    <property type="protein sequence ID" value="QHT37063.1"/>
    <property type="molecule type" value="Genomic_DNA"/>
</dbReference>
<name>A0A6C0F8Z1_9ZZZZ</name>
<feature type="coiled-coil region" evidence="1">
    <location>
        <begin position="54"/>
        <end position="102"/>
    </location>
</feature>
<reference evidence="2" key="1">
    <citation type="journal article" date="2020" name="Nature">
        <title>Giant virus diversity and host interactions through global metagenomics.</title>
        <authorList>
            <person name="Schulz F."/>
            <person name="Roux S."/>
            <person name="Paez-Espino D."/>
            <person name="Jungbluth S."/>
            <person name="Walsh D.A."/>
            <person name="Denef V.J."/>
            <person name="McMahon K.D."/>
            <person name="Konstantinidis K.T."/>
            <person name="Eloe-Fadrosh E.A."/>
            <person name="Kyrpides N.C."/>
            <person name="Woyke T."/>
        </authorList>
    </citation>
    <scope>NUCLEOTIDE SEQUENCE</scope>
    <source>
        <strain evidence="2">GVMAG-S-ERX555967-131</strain>
    </source>
</reference>
<proteinExistence type="predicted"/>
<protein>
    <submittedName>
        <fullName evidence="2">Uncharacterized protein</fullName>
    </submittedName>
</protein>
<accession>A0A6C0F8Z1</accession>
<dbReference type="AlphaFoldDB" id="A0A6C0F8Z1"/>
<sequence>MNNLHEAHLQELLNQHKNIINYRLDRLGEHKIVNTFNTYVINLENQLYHYKANFEETQVELKETQVELKETQVELKETQVELKETQVELKETQVELKDAEEKGWHNGFETKHAKANYKKVRIDEHKKESYKQTLNEPTNKRLLETKEFSDRRHKVCKSMQKHPENFEKHKKHAQALKPTTINRTTMKHSV</sequence>
<evidence type="ECO:0000313" key="2">
    <source>
        <dbReference type="EMBL" id="QHT37063.1"/>
    </source>
</evidence>
<organism evidence="2">
    <name type="scientific">viral metagenome</name>
    <dbReference type="NCBI Taxonomy" id="1070528"/>
    <lineage>
        <taxon>unclassified sequences</taxon>
        <taxon>metagenomes</taxon>
        <taxon>organismal metagenomes</taxon>
    </lineage>
</organism>
<keyword evidence="1" id="KW-0175">Coiled coil</keyword>